<accession>A0ABR2DAE8</accession>
<organism evidence="1 2">
    <name type="scientific">Hibiscus sabdariffa</name>
    <name type="common">roselle</name>
    <dbReference type="NCBI Taxonomy" id="183260"/>
    <lineage>
        <taxon>Eukaryota</taxon>
        <taxon>Viridiplantae</taxon>
        <taxon>Streptophyta</taxon>
        <taxon>Embryophyta</taxon>
        <taxon>Tracheophyta</taxon>
        <taxon>Spermatophyta</taxon>
        <taxon>Magnoliopsida</taxon>
        <taxon>eudicotyledons</taxon>
        <taxon>Gunneridae</taxon>
        <taxon>Pentapetalae</taxon>
        <taxon>rosids</taxon>
        <taxon>malvids</taxon>
        <taxon>Malvales</taxon>
        <taxon>Malvaceae</taxon>
        <taxon>Malvoideae</taxon>
        <taxon>Hibiscus</taxon>
    </lineage>
</organism>
<evidence type="ECO:0000313" key="1">
    <source>
        <dbReference type="EMBL" id="KAK8533876.1"/>
    </source>
</evidence>
<name>A0ABR2DAE8_9ROSI</name>
<keyword evidence="2" id="KW-1185">Reference proteome</keyword>
<dbReference type="SUPFAM" id="SSF53756">
    <property type="entry name" value="UDP-Glycosyltransferase/glycogen phosphorylase"/>
    <property type="match status" value="1"/>
</dbReference>
<dbReference type="Proteomes" id="UP001472677">
    <property type="component" value="Unassembled WGS sequence"/>
</dbReference>
<evidence type="ECO:0000313" key="2">
    <source>
        <dbReference type="Proteomes" id="UP001472677"/>
    </source>
</evidence>
<dbReference type="Gene3D" id="3.40.50.2000">
    <property type="entry name" value="Glycogen Phosphorylase B"/>
    <property type="match status" value="1"/>
</dbReference>
<comment type="caution">
    <text evidence="1">The sequence shown here is derived from an EMBL/GenBank/DDBJ whole genome shotgun (WGS) entry which is preliminary data.</text>
</comment>
<gene>
    <name evidence="1" type="ORF">V6N12_047279</name>
</gene>
<protein>
    <submittedName>
        <fullName evidence="1">Uncharacterized protein</fullName>
    </submittedName>
</protein>
<sequence>MDQKRKISCVIADQSLGWALGIAEKHGIKRAAFCPAAAAAALLVLGFNIPKLIDEGVIDQDGEFLHLYMSNRLAYLTKQNMSDMQVPDISICSIQCDCILFCSPFKSEVIKLSPDVPPMNMKNCVWA</sequence>
<dbReference type="EMBL" id="JBBPBM010000032">
    <property type="protein sequence ID" value="KAK8533876.1"/>
    <property type="molecule type" value="Genomic_DNA"/>
</dbReference>
<proteinExistence type="predicted"/>
<reference evidence="1 2" key="1">
    <citation type="journal article" date="2024" name="G3 (Bethesda)">
        <title>Genome assembly of Hibiscus sabdariffa L. provides insights into metabolisms of medicinal natural products.</title>
        <authorList>
            <person name="Kim T."/>
        </authorList>
    </citation>
    <scope>NUCLEOTIDE SEQUENCE [LARGE SCALE GENOMIC DNA]</scope>
    <source>
        <strain evidence="1">TK-2024</strain>
        <tissue evidence="1">Old leaves</tissue>
    </source>
</reference>